<gene>
    <name evidence="1" type="ORF">K469DRAFT_60738</name>
</gene>
<evidence type="ECO:0000313" key="1">
    <source>
        <dbReference type="EMBL" id="KAF2189215.1"/>
    </source>
</evidence>
<keyword evidence="2" id="KW-1185">Reference proteome</keyword>
<name>A0A6A6EDU2_9PEZI</name>
<sequence>MHRWRPMANPGGEDASGHAYRVHVAFDSAESALEPSESYTAVPTRQLAKKKHIYLWRCCACGCASINIMVNACPSCTTLRCAYCTTTKVQVRGTGQELGTADLEIEGFL</sequence>
<organism evidence="1 2">
    <name type="scientific">Zopfia rhizophila CBS 207.26</name>
    <dbReference type="NCBI Taxonomy" id="1314779"/>
    <lineage>
        <taxon>Eukaryota</taxon>
        <taxon>Fungi</taxon>
        <taxon>Dikarya</taxon>
        <taxon>Ascomycota</taxon>
        <taxon>Pezizomycotina</taxon>
        <taxon>Dothideomycetes</taxon>
        <taxon>Dothideomycetes incertae sedis</taxon>
        <taxon>Zopfiaceae</taxon>
        <taxon>Zopfia</taxon>
    </lineage>
</organism>
<dbReference type="Proteomes" id="UP000800200">
    <property type="component" value="Unassembled WGS sequence"/>
</dbReference>
<evidence type="ECO:0000313" key="2">
    <source>
        <dbReference type="Proteomes" id="UP000800200"/>
    </source>
</evidence>
<dbReference type="OrthoDB" id="3799443at2759"/>
<accession>A0A6A6EDU2</accession>
<dbReference type="AlphaFoldDB" id="A0A6A6EDU2"/>
<dbReference type="EMBL" id="ML994621">
    <property type="protein sequence ID" value="KAF2189215.1"/>
    <property type="molecule type" value="Genomic_DNA"/>
</dbReference>
<proteinExistence type="predicted"/>
<protein>
    <submittedName>
        <fullName evidence="1">Uncharacterized protein</fullName>
    </submittedName>
</protein>
<reference evidence="1" key="1">
    <citation type="journal article" date="2020" name="Stud. Mycol.">
        <title>101 Dothideomycetes genomes: a test case for predicting lifestyles and emergence of pathogens.</title>
        <authorList>
            <person name="Haridas S."/>
            <person name="Albert R."/>
            <person name="Binder M."/>
            <person name="Bloem J."/>
            <person name="Labutti K."/>
            <person name="Salamov A."/>
            <person name="Andreopoulos B."/>
            <person name="Baker S."/>
            <person name="Barry K."/>
            <person name="Bills G."/>
            <person name="Bluhm B."/>
            <person name="Cannon C."/>
            <person name="Castanera R."/>
            <person name="Culley D."/>
            <person name="Daum C."/>
            <person name="Ezra D."/>
            <person name="Gonzalez J."/>
            <person name="Henrissat B."/>
            <person name="Kuo A."/>
            <person name="Liang C."/>
            <person name="Lipzen A."/>
            <person name="Lutzoni F."/>
            <person name="Magnuson J."/>
            <person name="Mondo S."/>
            <person name="Nolan M."/>
            <person name="Ohm R."/>
            <person name="Pangilinan J."/>
            <person name="Park H.-J."/>
            <person name="Ramirez L."/>
            <person name="Alfaro M."/>
            <person name="Sun H."/>
            <person name="Tritt A."/>
            <person name="Yoshinaga Y."/>
            <person name="Zwiers L.-H."/>
            <person name="Turgeon B."/>
            <person name="Goodwin S."/>
            <person name="Spatafora J."/>
            <person name="Crous P."/>
            <person name="Grigoriev I."/>
        </authorList>
    </citation>
    <scope>NUCLEOTIDE SEQUENCE</scope>
    <source>
        <strain evidence="1">CBS 207.26</strain>
    </source>
</reference>